<dbReference type="GO" id="GO:0051538">
    <property type="term" value="F:3 iron, 4 sulfur cluster binding"/>
    <property type="evidence" value="ECO:0007669"/>
    <property type="project" value="UniProtKB-KW"/>
</dbReference>
<dbReference type="GO" id="GO:0019676">
    <property type="term" value="P:ammonia assimilation cycle"/>
    <property type="evidence" value="ECO:0007669"/>
    <property type="project" value="TreeGrafter"/>
</dbReference>
<keyword evidence="9" id="KW-0560">Oxidoreductase</keyword>
<comment type="pathway">
    <text evidence="14">Amino-acid biosynthesis.</text>
</comment>
<evidence type="ECO:0000256" key="10">
    <source>
        <dbReference type="ARBA" id="ARBA00023004"/>
    </source>
</evidence>
<keyword evidence="5" id="KW-0285">Flavoprotein</keyword>
<evidence type="ECO:0000313" key="17">
    <source>
        <dbReference type="EMBL" id="EQD30731.1"/>
    </source>
</evidence>
<evidence type="ECO:0000256" key="11">
    <source>
        <dbReference type="ARBA" id="ARBA00023014"/>
    </source>
</evidence>
<gene>
    <name evidence="17" type="ORF">B1A_20262</name>
</gene>
<dbReference type="GO" id="GO:0046872">
    <property type="term" value="F:metal ion binding"/>
    <property type="evidence" value="ECO:0007669"/>
    <property type="project" value="UniProtKB-KW"/>
</dbReference>
<dbReference type="GO" id="GO:0015930">
    <property type="term" value="F:glutamate synthase activity"/>
    <property type="evidence" value="ECO:0007669"/>
    <property type="project" value="InterPro"/>
</dbReference>
<evidence type="ECO:0000256" key="15">
    <source>
        <dbReference type="SAM" id="MobiDB-lite"/>
    </source>
</evidence>
<evidence type="ECO:0000256" key="6">
    <source>
        <dbReference type="ARBA" id="ARBA00022643"/>
    </source>
</evidence>
<evidence type="ECO:0000256" key="3">
    <source>
        <dbReference type="ARBA" id="ARBA00009716"/>
    </source>
</evidence>
<protein>
    <submittedName>
        <fullName evidence="17">Glutamate synthase, central-C domain protein</fullName>
    </submittedName>
</protein>
<keyword evidence="13" id="KW-0003">3Fe-4S</keyword>
<evidence type="ECO:0000256" key="1">
    <source>
        <dbReference type="ARBA" id="ARBA00001917"/>
    </source>
</evidence>
<evidence type="ECO:0000259" key="16">
    <source>
        <dbReference type="Pfam" id="PF01645"/>
    </source>
</evidence>
<dbReference type="Gene3D" id="3.20.20.70">
    <property type="entry name" value="Aldolase class I"/>
    <property type="match status" value="1"/>
</dbReference>
<dbReference type="Pfam" id="PF01645">
    <property type="entry name" value="Glu_synthase"/>
    <property type="match status" value="1"/>
</dbReference>
<dbReference type="SUPFAM" id="SSF51395">
    <property type="entry name" value="FMN-linked oxidoreductases"/>
    <property type="match status" value="1"/>
</dbReference>
<comment type="cofactor">
    <cofactor evidence="1">
        <name>FMN</name>
        <dbReference type="ChEBI" id="CHEBI:58210"/>
    </cofactor>
</comment>
<keyword evidence="6" id="KW-0288">FMN</keyword>
<name>T0Y6G7_9ZZZZ</name>
<comment type="caution">
    <text evidence="17">The sequence shown here is derived from an EMBL/GenBank/DDBJ whole genome shotgun (WGS) entry which is preliminary data.</text>
</comment>
<dbReference type="GO" id="GO:0006537">
    <property type="term" value="P:glutamate biosynthetic process"/>
    <property type="evidence" value="ECO:0007669"/>
    <property type="project" value="UniProtKB-KW"/>
</dbReference>
<proteinExistence type="inferred from homology"/>
<reference evidence="17" key="2">
    <citation type="journal article" date="2014" name="ISME J.">
        <title>Microbial stratification in low pH oxic and suboxic macroscopic growths along an acid mine drainage.</title>
        <authorList>
            <person name="Mendez-Garcia C."/>
            <person name="Mesa V."/>
            <person name="Sprenger R.R."/>
            <person name="Richter M."/>
            <person name="Diez M.S."/>
            <person name="Solano J."/>
            <person name="Bargiela R."/>
            <person name="Golyshina O.V."/>
            <person name="Manteca A."/>
            <person name="Ramos J.L."/>
            <person name="Gallego J.R."/>
            <person name="Llorente I."/>
            <person name="Martins Dos Santos V.A."/>
            <person name="Jensen O.N."/>
            <person name="Pelaez A.I."/>
            <person name="Sanchez J."/>
            <person name="Ferrer M."/>
        </authorList>
    </citation>
    <scope>NUCLEOTIDE SEQUENCE</scope>
</reference>
<dbReference type="PANTHER" id="PTHR11938">
    <property type="entry name" value="FAD NADPH DEHYDROGENASE/OXIDOREDUCTASE"/>
    <property type="match status" value="1"/>
</dbReference>
<feature type="region of interest" description="Disordered" evidence="15">
    <location>
        <begin position="54"/>
        <end position="73"/>
    </location>
</feature>
<dbReference type="InterPro" id="IPR002932">
    <property type="entry name" value="Glu_synthdom"/>
</dbReference>
<comment type="cofactor">
    <cofactor evidence="2">
        <name>[3Fe-4S] cluster</name>
        <dbReference type="ChEBI" id="CHEBI:21137"/>
    </cofactor>
</comment>
<evidence type="ECO:0000256" key="7">
    <source>
        <dbReference type="ARBA" id="ARBA00022723"/>
    </source>
</evidence>
<evidence type="ECO:0000256" key="14">
    <source>
        <dbReference type="ARBA" id="ARBA00029440"/>
    </source>
</evidence>
<evidence type="ECO:0000256" key="4">
    <source>
        <dbReference type="ARBA" id="ARBA00022605"/>
    </source>
</evidence>
<feature type="domain" description="Glutamate synthase" evidence="16">
    <location>
        <begin position="1"/>
        <end position="66"/>
    </location>
</feature>
<evidence type="ECO:0000256" key="13">
    <source>
        <dbReference type="ARBA" id="ARBA00023291"/>
    </source>
</evidence>
<evidence type="ECO:0000256" key="5">
    <source>
        <dbReference type="ARBA" id="ARBA00022630"/>
    </source>
</evidence>
<evidence type="ECO:0000256" key="8">
    <source>
        <dbReference type="ARBA" id="ARBA00022962"/>
    </source>
</evidence>
<dbReference type="InterPro" id="IPR050711">
    <property type="entry name" value="ET-N_metabolism_enzyme"/>
</dbReference>
<evidence type="ECO:0000256" key="12">
    <source>
        <dbReference type="ARBA" id="ARBA00023164"/>
    </source>
</evidence>
<keyword evidence="8" id="KW-0315">Glutamine amidotransferase</keyword>
<sequence length="73" mass="7813">MASGRFGVTSEYLVNARELQIKMAQGAKPGEGGQLPGTKVYPWIAKTRHTTAGVGLISPPPHHDIYPSRISPS</sequence>
<keyword evidence="4" id="KW-0028">Amino-acid biosynthesis</keyword>
<accession>T0Y6G7</accession>
<evidence type="ECO:0000256" key="2">
    <source>
        <dbReference type="ARBA" id="ARBA00001927"/>
    </source>
</evidence>
<dbReference type="EMBL" id="AUZX01014952">
    <property type="protein sequence ID" value="EQD30731.1"/>
    <property type="molecule type" value="Genomic_DNA"/>
</dbReference>
<organism evidence="17">
    <name type="scientific">mine drainage metagenome</name>
    <dbReference type="NCBI Taxonomy" id="410659"/>
    <lineage>
        <taxon>unclassified sequences</taxon>
        <taxon>metagenomes</taxon>
        <taxon>ecological metagenomes</taxon>
    </lineage>
</organism>
<dbReference type="AlphaFoldDB" id="T0Y6G7"/>
<reference evidence="17" key="1">
    <citation type="submission" date="2013-08" db="EMBL/GenBank/DDBJ databases">
        <authorList>
            <person name="Mendez C."/>
            <person name="Richter M."/>
            <person name="Ferrer M."/>
            <person name="Sanchez J."/>
        </authorList>
    </citation>
    <scope>NUCLEOTIDE SEQUENCE</scope>
</reference>
<keyword evidence="12" id="KW-0314">Glutamate biosynthesis</keyword>
<evidence type="ECO:0000256" key="9">
    <source>
        <dbReference type="ARBA" id="ARBA00023002"/>
    </source>
</evidence>
<comment type="similarity">
    <text evidence="3">Belongs to the glutamate synthase family.</text>
</comment>
<keyword evidence="10" id="KW-0408">Iron</keyword>
<dbReference type="InterPro" id="IPR013785">
    <property type="entry name" value="Aldolase_TIM"/>
</dbReference>
<dbReference type="PANTHER" id="PTHR11938:SF133">
    <property type="entry name" value="GLUTAMATE SYNTHASE (NADH)"/>
    <property type="match status" value="1"/>
</dbReference>
<keyword evidence="11" id="KW-0411">Iron-sulfur</keyword>
<keyword evidence="7" id="KW-0479">Metal-binding</keyword>